<dbReference type="PANTHER" id="PTHR32552">
    <property type="entry name" value="FERRICHROME IRON RECEPTOR-RELATED"/>
    <property type="match status" value="1"/>
</dbReference>
<keyword evidence="6" id="KW-0408">Iron</keyword>
<dbReference type="InterPro" id="IPR039426">
    <property type="entry name" value="TonB-dep_rcpt-like"/>
</dbReference>
<accession>A0ABX2T9T3</accession>
<protein>
    <submittedName>
        <fullName evidence="14">TonB-dependent receptor</fullName>
    </submittedName>
</protein>
<evidence type="ECO:0000256" key="4">
    <source>
        <dbReference type="ARBA" id="ARBA00022496"/>
    </source>
</evidence>
<sequence>MLESRRFCLLLAALLSGTALPAAAQEAPTVLDPVLVTGERREQSLQRALSSVSVTSEEEIERRPNTDVFSVLQGVPNLTATTAVGAPAIRGMETSGAGGLPSGVTQGTLPRAPLIVDEIARPAALANTSFTSLWDVEQVEVLRGPQSTLRGRNAIAGAFVVKTKDPTFEPEAAVRAGLSFDEYGGPNYTAAGMVSGGVVKDRLALRLTTEHEGGHAPMTITNVPAGVDGDKQTRFDQTRIRAKALLTPGGAAEDLQVMAIGEVQTGTVPANRYTVVGPPINRREFEDRSYPYGTSGGQRVFDTLAWTAGLDATYWLGGNSRLRSITSYVRDHYESANRQSDPTIFHVTEQLFNQDLLYEFGSETSATSGLVGLNASERWQDIDVRRLTTASGRSSSQALFADIRHRLGERVQVVAGARLNRNVDDRDQLSLVRAASTSYDKTEITLLPKLGVSYDLDANQTVGATARRGYNPGGGSVNFFTGQPYTFDSERVWTFETVYRSQWLDGRATLNATAFYNLHDDPQLYIQRAAGNLTSLEVVNAPEGRSYGLEVEASARVAPSLMLTAGIGLLRTEVTEAPTGNPAIDGNRFGRDPSFTGSVGAVWTPLPGLSVDGRVSYVSAYYSDVNNLSAERVGDYVLVDAGVSYTVGSLTTRLYVNNLTDELAYTRRISTNYADLTPPRTVGVEATVRF</sequence>
<dbReference type="InterPro" id="IPR012910">
    <property type="entry name" value="Plug_dom"/>
</dbReference>
<feature type="domain" description="TonB-dependent receptor plug" evidence="13">
    <location>
        <begin position="46"/>
        <end position="158"/>
    </location>
</feature>
<keyword evidence="3 11" id="KW-1134">Transmembrane beta strand</keyword>
<feature type="signal peptide" evidence="12">
    <location>
        <begin position="1"/>
        <end position="24"/>
    </location>
</feature>
<dbReference type="Proteomes" id="UP000584642">
    <property type="component" value="Unassembled WGS sequence"/>
</dbReference>
<dbReference type="RefSeq" id="WP_180282853.1">
    <property type="nucleotide sequence ID" value="NZ_JABFDB010000010.1"/>
</dbReference>
<keyword evidence="9 11" id="KW-0472">Membrane</keyword>
<feature type="chain" id="PRO_5045185914" evidence="12">
    <location>
        <begin position="25"/>
        <end position="690"/>
    </location>
</feature>
<evidence type="ECO:0000256" key="10">
    <source>
        <dbReference type="ARBA" id="ARBA00023237"/>
    </source>
</evidence>
<keyword evidence="5 11" id="KW-0812">Transmembrane</keyword>
<name>A0ABX2T9T3_9PROT</name>
<comment type="subcellular location">
    <subcellularLocation>
        <location evidence="1 11">Cell outer membrane</location>
        <topology evidence="1 11">Multi-pass membrane protein</topology>
    </subcellularLocation>
</comment>
<keyword evidence="7" id="KW-0406">Ion transport</keyword>
<dbReference type="Pfam" id="PF07715">
    <property type="entry name" value="Plug"/>
    <property type="match status" value="1"/>
</dbReference>
<dbReference type="SUPFAM" id="SSF56935">
    <property type="entry name" value="Porins"/>
    <property type="match status" value="1"/>
</dbReference>
<comment type="caution">
    <text evidence="14">The sequence shown here is derived from an EMBL/GenBank/DDBJ whole genome shotgun (WGS) entry which is preliminary data.</text>
</comment>
<keyword evidence="10 11" id="KW-0998">Cell outer membrane</keyword>
<evidence type="ECO:0000313" key="15">
    <source>
        <dbReference type="Proteomes" id="UP000584642"/>
    </source>
</evidence>
<evidence type="ECO:0000256" key="7">
    <source>
        <dbReference type="ARBA" id="ARBA00023065"/>
    </source>
</evidence>
<proteinExistence type="inferred from homology"/>
<dbReference type="PROSITE" id="PS52016">
    <property type="entry name" value="TONB_DEPENDENT_REC_3"/>
    <property type="match status" value="1"/>
</dbReference>
<dbReference type="CDD" id="cd01347">
    <property type="entry name" value="ligand_gated_channel"/>
    <property type="match status" value="1"/>
</dbReference>
<evidence type="ECO:0000259" key="13">
    <source>
        <dbReference type="Pfam" id="PF07715"/>
    </source>
</evidence>
<organism evidence="14 15">
    <name type="scientific">Azospirillum oleiclasticum</name>
    <dbReference type="NCBI Taxonomy" id="2735135"/>
    <lineage>
        <taxon>Bacteria</taxon>
        <taxon>Pseudomonadati</taxon>
        <taxon>Pseudomonadota</taxon>
        <taxon>Alphaproteobacteria</taxon>
        <taxon>Rhodospirillales</taxon>
        <taxon>Azospirillaceae</taxon>
        <taxon>Azospirillum</taxon>
    </lineage>
</organism>
<evidence type="ECO:0000256" key="11">
    <source>
        <dbReference type="PROSITE-ProRule" id="PRU01360"/>
    </source>
</evidence>
<evidence type="ECO:0000256" key="3">
    <source>
        <dbReference type="ARBA" id="ARBA00022452"/>
    </source>
</evidence>
<dbReference type="Gene3D" id="2.40.170.20">
    <property type="entry name" value="TonB-dependent receptor, beta-barrel domain"/>
    <property type="match status" value="1"/>
</dbReference>
<evidence type="ECO:0000313" key="14">
    <source>
        <dbReference type="EMBL" id="NYZ21086.1"/>
    </source>
</evidence>
<reference evidence="14 15" key="1">
    <citation type="submission" date="2020-05" db="EMBL/GenBank/DDBJ databases">
        <title>Azospirillum oleiclasticum sp. nov, a nitrogen-fixing and heavy crude oil-emulsifying bacterium isolated from the crude oil of Yumen Oilfield.</title>
        <authorList>
            <person name="Wu D."/>
            <person name="Cai M."/>
            <person name="Zhang X."/>
        </authorList>
    </citation>
    <scope>NUCLEOTIDE SEQUENCE [LARGE SCALE GENOMIC DNA]</scope>
    <source>
        <strain evidence="14 15">ROY-1-1-2</strain>
    </source>
</reference>
<evidence type="ECO:0000256" key="12">
    <source>
        <dbReference type="SAM" id="SignalP"/>
    </source>
</evidence>
<evidence type="ECO:0000256" key="9">
    <source>
        <dbReference type="ARBA" id="ARBA00023136"/>
    </source>
</evidence>
<keyword evidence="4" id="KW-0410">Iron transport</keyword>
<evidence type="ECO:0000256" key="2">
    <source>
        <dbReference type="ARBA" id="ARBA00022448"/>
    </source>
</evidence>
<gene>
    <name evidence="14" type="ORF">HND93_15325</name>
</gene>
<evidence type="ECO:0000256" key="5">
    <source>
        <dbReference type="ARBA" id="ARBA00022692"/>
    </source>
</evidence>
<evidence type="ECO:0000256" key="1">
    <source>
        <dbReference type="ARBA" id="ARBA00004571"/>
    </source>
</evidence>
<dbReference type="InterPro" id="IPR036942">
    <property type="entry name" value="Beta-barrel_TonB_sf"/>
</dbReference>
<dbReference type="PANTHER" id="PTHR32552:SF81">
    <property type="entry name" value="TONB-DEPENDENT OUTER MEMBRANE RECEPTOR"/>
    <property type="match status" value="1"/>
</dbReference>
<keyword evidence="2 11" id="KW-0813">Transport</keyword>
<keyword evidence="8" id="KW-0798">TonB box</keyword>
<comment type="similarity">
    <text evidence="11">Belongs to the TonB-dependent receptor family.</text>
</comment>
<keyword evidence="15" id="KW-1185">Reference proteome</keyword>
<dbReference type="EMBL" id="JABFDB010000010">
    <property type="protein sequence ID" value="NYZ21086.1"/>
    <property type="molecule type" value="Genomic_DNA"/>
</dbReference>
<evidence type="ECO:0000256" key="6">
    <source>
        <dbReference type="ARBA" id="ARBA00023004"/>
    </source>
</evidence>
<evidence type="ECO:0000256" key="8">
    <source>
        <dbReference type="ARBA" id="ARBA00023077"/>
    </source>
</evidence>
<keyword evidence="12" id="KW-0732">Signal</keyword>
<keyword evidence="14" id="KW-0675">Receptor</keyword>